<dbReference type="PRINTS" id="PR00700">
    <property type="entry name" value="PRTYPHPHTASE"/>
</dbReference>
<dbReference type="InterPro" id="IPR013783">
    <property type="entry name" value="Ig-like_fold"/>
</dbReference>
<dbReference type="InterPro" id="IPR036116">
    <property type="entry name" value="FN3_sf"/>
</dbReference>
<feature type="chain" id="PRO_5046972722" evidence="9">
    <location>
        <begin position="22"/>
        <end position="690"/>
    </location>
</feature>
<feature type="domain" description="Fibronectin type-III" evidence="12">
    <location>
        <begin position="145"/>
        <end position="237"/>
    </location>
</feature>
<sequence length="690" mass="76441">MNTHFWLIICVFLASITCKCSRRVNASISFQRAFAGSQPVLTAKPAVSIELTVLTRTDKSIKTSWTLPSNASESGDYIYTVCAMPTDSLVGVKVCCYTSESNSCTVPYLDPSTGYSLTIEACRIGDFNTCSQKSPPLQTYTLPGVPQNLRVKNKSAEGLMLTWSEPIPNTTNFSRYHVVVADGEAVFLTKSINTSEFNLSYSELPACRTVNFSVRICTREDDCGAFAVSQVITPPSFEDTRLLKIMLGIFIPLILIVVLLILLFVFRKRIPFLRGLFAKKSHSSDVNLSSFSIKYYDPPGAQSPSGIPPPIPIENFAANLQDLSSKNGIQALFKNMEALSRSEIEDKYRLTNQVANQNSIRNRYKNMMPYDQSLVLIGRPWSSASKDPQPEITVDEAGKGYINASYVRRPEYGSGGEALVASVASLPEYIATQGPLESTAADFLTMVCEQRCPLIIMLCQCKEGGKAKCAQYWPDGVVQTFDSKKCSVEVRKESEESIGSVVRRQLRIHPSSEALPWSVTQLQFTGWPDYGVPSMESFYSLIAMQNSLLGMRRAGTECGPTVVHCSAGMGRTGTFMIGFFLLDRLRMNPLNVDVIGTILATRKWRSNLVLTWTQLQFLYNFIDFCIVEEKSSAKQPAPVAIPLSSIEYENTADDPYSTTAQRDDYENHPWCDVPTAGKATSPLPLQQTKL</sequence>
<dbReference type="InterPro" id="IPR050348">
    <property type="entry name" value="Protein-Tyr_Phosphatase"/>
</dbReference>
<evidence type="ECO:0000256" key="7">
    <source>
        <dbReference type="SAM" id="MobiDB-lite"/>
    </source>
</evidence>
<dbReference type="InterPro" id="IPR000387">
    <property type="entry name" value="Tyr_Pase_dom"/>
</dbReference>
<feature type="signal peptide" evidence="9">
    <location>
        <begin position="1"/>
        <end position="21"/>
    </location>
</feature>
<keyword evidence="14" id="KW-1185">Reference proteome</keyword>
<dbReference type="CDD" id="cd00063">
    <property type="entry name" value="FN3"/>
    <property type="match status" value="1"/>
</dbReference>
<dbReference type="InterPro" id="IPR029021">
    <property type="entry name" value="Prot-tyrosine_phosphatase-like"/>
</dbReference>
<accession>A0ABR4QAI0</accession>
<dbReference type="PROSITE" id="PS00383">
    <property type="entry name" value="TYR_PHOSPHATASE_1"/>
    <property type="match status" value="1"/>
</dbReference>
<dbReference type="InterPro" id="IPR003595">
    <property type="entry name" value="Tyr_Pase_cat"/>
</dbReference>
<proteinExistence type="predicted"/>
<comment type="catalytic activity">
    <reaction evidence="6">
        <text>O-phospho-L-tyrosyl-[protein] + H2O = L-tyrosyl-[protein] + phosphate</text>
        <dbReference type="Rhea" id="RHEA:10684"/>
        <dbReference type="Rhea" id="RHEA-COMP:10136"/>
        <dbReference type="Rhea" id="RHEA-COMP:20101"/>
        <dbReference type="ChEBI" id="CHEBI:15377"/>
        <dbReference type="ChEBI" id="CHEBI:43474"/>
        <dbReference type="ChEBI" id="CHEBI:46858"/>
        <dbReference type="ChEBI" id="CHEBI:61978"/>
        <dbReference type="EC" id="3.1.3.48"/>
    </reaction>
</comment>
<evidence type="ECO:0000256" key="1">
    <source>
        <dbReference type="ARBA" id="ARBA00004167"/>
    </source>
</evidence>
<evidence type="ECO:0000313" key="14">
    <source>
        <dbReference type="Proteomes" id="UP001651158"/>
    </source>
</evidence>
<evidence type="ECO:0000256" key="8">
    <source>
        <dbReference type="SAM" id="Phobius"/>
    </source>
</evidence>
<evidence type="ECO:0000259" key="10">
    <source>
        <dbReference type="PROSITE" id="PS50055"/>
    </source>
</evidence>
<feature type="region of interest" description="Disordered" evidence="7">
    <location>
        <begin position="652"/>
        <end position="690"/>
    </location>
</feature>
<dbReference type="PROSITE" id="PS50056">
    <property type="entry name" value="TYR_PHOSPHATASE_2"/>
    <property type="match status" value="1"/>
</dbReference>
<feature type="transmembrane region" description="Helical" evidence="8">
    <location>
        <begin position="245"/>
        <end position="266"/>
    </location>
</feature>
<protein>
    <submittedName>
        <fullName evidence="13">Receptor-type tyrosine-protein phosphatase H</fullName>
    </submittedName>
</protein>
<name>A0ABR4QAI0_9CEST</name>
<keyword evidence="8" id="KW-0812">Transmembrane</keyword>
<organism evidence="13 14">
    <name type="scientific">Taenia crassiceps</name>
    <dbReference type="NCBI Taxonomy" id="6207"/>
    <lineage>
        <taxon>Eukaryota</taxon>
        <taxon>Metazoa</taxon>
        <taxon>Spiralia</taxon>
        <taxon>Lophotrochozoa</taxon>
        <taxon>Platyhelminthes</taxon>
        <taxon>Cestoda</taxon>
        <taxon>Eucestoda</taxon>
        <taxon>Cyclophyllidea</taxon>
        <taxon>Taeniidae</taxon>
        <taxon>Taenia</taxon>
    </lineage>
</organism>
<evidence type="ECO:0000259" key="11">
    <source>
        <dbReference type="PROSITE" id="PS50056"/>
    </source>
</evidence>
<dbReference type="CDD" id="cd00047">
    <property type="entry name" value="PTPc"/>
    <property type="match status" value="1"/>
</dbReference>
<dbReference type="EMBL" id="JAKROA010000005">
    <property type="protein sequence ID" value="KAL5106547.1"/>
    <property type="molecule type" value="Genomic_DNA"/>
</dbReference>
<evidence type="ECO:0000256" key="3">
    <source>
        <dbReference type="ARBA" id="ARBA00022801"/>
    </source>
</evidence>
<feature type="domain" description="Tyrosine-protein phosphatase" evidence="10">
    <location>
        <begin position="332"/>
        <end position="622"/>
    </location>
</feature>
<dbReference type="Gene3D" id="3.90.190.10">
    <property type="entry name" value="Protein tyrosine phosphatase superfamily"/>
    <property type="match status" value="1"/>
</dbReference>
<comment type="subcellular location">
    <subcellularLocation>
        <location evidence="1">Membrane</location>
        <topology evidence="1">Single-pass membrane protein</topology>
    </subcellularLocation>
</comment>
<dbReference type="Gene3D" id="2.60.40.10">
    <property type="entry name" value="Immunoglobulins"/>
    <property type="match status" value="2"/>
</dbReference>
<keyword evidence="5 8" id="KW-0472">Membrane</keyword>
<dbReference type="PROSITE" id="PS50055">
    <property type="entry name" value="TYR_PHOSPHATASE_PTP"/>
    <property type="match status" value="1"/>
</dbReference>
<comment type="caution">
    <text evidence="13">The sequence shown here is derived from an EMBL/GenBank/DDBJ whole genome shotgun (WGS) entry which is preliminary data.</text>
</comment>
<dbReference type="PROSITE" id="PS50853">
    <property type="entry name" value="FN3"/>
    <property type="match status" value="2"/>
</dbReference>
<dbReference type="SMART" id="SM00060">
    <property type="entry name" value="FN3"/>
    <property type="match status" value="2"/>
</dbReference>
<keyword evidence="13" id="KW-0675">Receptor</keyword>
<keyword evidence="2 9" id="KW-0732">Signal</keyword>
<dbReference type="PANTHER" id="PTHR19134">
    <property type="entry name" value="RECEPTOR-TYPE TYROSINE-PROTEIN PHOSPHATASE"/>
    <property type="match status" value="1"/>
</dbReference>
<dbReference type="SUPFAM" id="SSF52799">
    <property type="entry name" value="(Phosphotyrosine protein) phosphatases II"/>
    <property type="match status" value="1"/>
</dbReference>
<dbReference type="InterPro" id="IPR016130">
    <property type="entry name" value="Tyr_Pase_AS"/>
</dbReference>
<keyword evidence="8" id="KW-1133">Transmembrane helix</keyword>
<dbReference type="Pfam" id="PF00102">
    <property type="entry name" value="Y_phosphatase"/>
    <property type="match status" value="1"/>
</dbReference>
<evidence type="ECO:0000256" key="5">
    <source>
        <dbReference type="ARBA" id="ARBA00023136"/>
    </source>
</evidence>
<dbReference type="InterPro" id="IPR003961">
    <property type="entry name" value="FN3_dom"/>
</dbReference>
<keyword evidence="4" id="KW-0904">Protein phosphatase</keyword>
<evidence type="ECO:0000259" key="12">
    <source>
        <dbReference type="PROSITE" id="PS50853"/>
    </source>
</evidence>
<evidence type="ECO:0000256" key="6">
    <source>
        <dbReference type="ARBA" id="ARBA00051722"/>
    </source>
</evidence>
<dbReference type="InterPro" id="IPR000242">
    <property type="entry name" value="PTP_cat"/>
</dbReference>
<evidence type="ECO:0000256" key="4">
    <source>
        <dbReference type="ARBA" id="ARBA00022912"/>
    </source>
</evidence>
<feature type="domain" description="Fibronectin type-III" evidence="12">
    <location>
        <begin position="47"/>
        <end position="144"/>
    </location>
</feature>
<dbReference type="Proteomes" id="UP001651158">
    <property type="component" value="Unassembled WGS sequence"/>
</dbReference>
<dbReference type="SMART" id="SM00194">
    <property type="entry name" value="PTPc"/>
    <property type="match status" value="1"/>
</dbReference>
<evidence type="ECO:0000256" key="2">
    <source>
        <dbReference type="ARBA" id="ARBA00022729"/>
    </source>
</evidence>
<reference evidence="13 14" key="1">
    <citation type="journal article" date="2022" name="Front. Cell. Infect. Microbiol.">
        <title>The Genomes of Two Strains of Taenia crassiceps the Animal Model for the Study of Human Cysticercosis.</title>
        <authorList>
            <person name="Bobes R.J."/>
            <person name="Estrada K."/>
            <person name="Rios-Valencia D.G."/>
            <person name="Calderon-Gallegos A."/>
            <person name="de la Torre P."/>
            <person name="Carrero J.C."/>
            <person name="Sanchez-Flores A."/>
            <person name="Laclette J.P."/>
        </authorList>
    </citation>
    <scope>NUCLEOTIDE SEQUENCE [LARGE SCALE GENOMIC DNA]</scope>
    <source>
        <strain evidence="13">WFUcys</strain>
    </source>
</reference>
<dbReference type="SUPFAM" id="SSF49265">
    <property type="entry name" value="Fibronectin type III"/>
    <property type="match status" value="1"/>
</dbReference>
<gene>
    <name evidence="13" type="ORF">TcWFU_000844</name>
</gene>
<evidence type="ECO:0000256" key="9">
    <source>
        <dbReference type="SAM" id="SignalP"/>
    </source>
</evidence>
<keyword evidence="3" id="KW-0378">Hydrolase</keyword>
<evidence type="ECO:0000313" key="13">
    <source>
        <dbReference type="EMBL" id="KAL5106547.1"/>
    </source>
</evidence>
<dbReference type="PANTHER" id="PTHR19134:SF449">
    <property type="entry name" value="TYROSINE-PROTEIN PHOSPHATASE 1"/>
    <property type="match status" value="1"/>
</dbReference>
<dbReference type="SMART" id="SM00404">
    <property type="entry name" value="PTPc_motif"/>
    <property type="match status" value="1"/>
</dbReference>
<feature type="domain" description="Tyrosine specific protein phosphatases" evidence="11">
    <location>
        <begin position="536"/>
        <end position="616"/>
    </location>
</feature>